<comment type="caution">
    <text evidence="2">The sequence shown here is derived from an EMBL/GenBank/DDBJ whole genome shotgun (WGS) entry which is preliminary data.</text>
</comment>
<feature type="region of interest" description="Disordered" evidence="1">
    <location>
        <begin position="13"/>
        <end position="66"/>
    </location>
</feature>
<name>A0AAV6TDD2_9ARAC</name>
<dbReference type="Proteomes" id="UP000827092">
    <property type="component" value="Unassembled WGS sequence"/>
</dbReference>
<organism evidence="2 3">
    <name type="scientific">Oedothorax gibbosus</name>
    <dbReference type="NCBI Taxonomy" id="931172"/>
    <lineage>
        <taxon>Eukaryota</taxon>
        <taxon>Metazoa</taxon>
        <taxon>Ecdysozoa</taxon>
        <taxon>Arthropoda</taxon>
        <taxon>Chelicerata</taxon>
        <taxon>Arachnida</taxon>
        <taxon>Araneae</taxon>
        <taxon>Araneomorphae</taxon>
        <taxon>Entelegynae</taxon>
        <taxon>Araneoidea</taxon>
        <taxon>Linyphiidae</taxon>
        <taxon>Erigoninae</taxon>
        <taxon>Oedothorax</taxon>
    </lineage>
</organism>
<accession>A0AAV6TDD2</accession>
<evidence type="ECO:0000313" key="2">
    <source>
        <dbReference type="EMBL" id="KAG8155944.1"/>
    </source>
</evidence>
<protein>
    <submittedName>
        <fullName evidence="2">Uncharacterized protein</fullName>
    </submittedName>
</protein>
<reference evidence="2 3" key="1">
    <citation type="journal article" date="2022" name="Nat. Ecol. Evol.">
        <title>A masculinizing supergene underlies an exaggerated male reproductive morph in a spider.</title>
        <authorList>
            <person name="Hendrickx F."/>
            <person name="De Corte Z."/>
            <person name="Sonet G."/>
            <person name="Van Belleghem S.M."/>
            <person name="Kostlbacher S."/>
            <person name="Vangestel C."/>
        </authorList>
    </citation>
    <scope>NUCLEOTIDE SEQUENCE [LARGE SCALE GENOMIC DNA]</scope>
    <source>
        <strain evidence="2">W744_W776</strain>
    </source>
</reference>
<feature type="compositionally biased region" description="Basic and acidic residues" evidence="1">
    <location>
        <begin position="41"/>
        <end position="53"/>
    </location>
</feature>
<proteinExistence type="predicted"/>
<feature type="compositionally biased region" description="Basic residues" evidence="1">
    <location>
        <begin position="18"/>
        <end position="30"/>
    </location>
</feature>
<evidence type="ECO:0000256" key="1">
    <source>
        <dbReference type="SAM" id="MobiDB-lite"/>
    </source>
</evidence>
<dbReference type="EMBL" id="JAFNEN010006437">
    <property type="protein sequence ID" value="KAG8155944.1"/>
    <property type="molecule type" value="Genomic_DNA"/>
</dbReference>
<evidence type="ECO:0000313" key="3">
    <source>
        <dbReference type="Proteomes" id="UP000827092"/>
    </source>
</evidence>
<dbReference type="AlphaFoldDB" id="A0AAV6TDD2"/>
<keyword evidence="3" id="KW-1185">Reference proteome</keyword>
<gene>
    <name evidence="2" type="ORF">JTE90_022947</name>
</gene>
<sequence length="165" mass="17875">MGTDRTKLHYLLGFSRGPKGRTGHRKRPRFLLRENVPISDEPSRERTLTKKDNSSPGPPFDVSDAGGGALVPKGLLRVRVWGILTPFLSVGSETKTSMVGVFCGRRARFGRISPSPFGPTDPCFKNAVLPGTLLQLCPQVSLEYLLLPPDRDPGAAPGGLTPRTL</sequence>